<protein>
    <submittedName>
        <fullName evidence="3">ATP-dependent Zn protease</fullName>
    </submittedName>
</protein>
<sequence length="267" mass="30248">MRANHALWGVFLPVFLGLSGCLPSEMTVKKAQLDSIDQRLTKLDQTLIQRDQAHFKLVGDYQTSVEKQQAVLKKIEADVSSLKKQMAAEAESRAEKKTQTRPTDTKQIKNQSGYLYVGDKLVIGEIEDIYLRPVNLELEGRIDTGAQTSSLDAQNLTVFERDGKEWVKFNFVDRQTKEVHEIERPVSRFVLIIQSNTQEKDRRPVVAFNLTIGNVSQVVEFTLTDRSHLDFSVLIGRNVLKDLMLVDISKQKIAPPEISSPQKESAH</sequence>
<reference evidence="3 4" key="1">
    <citation type="submission" date="2018-08" db="EMBL/GenBank/DDBJ databases">
        <title>Horizontal acquisition of hydrogen conversion ability and other habitat adaptations in Hydrogenovibrio crunogenus strains.</title>
        <authorList>
            <person name="Gonnella G."/>
            <person name="Adam N."/>
            <person name="Perner M."/>
        </authorList>
    </citation>
    <scope>NUCLEOTIDE SEQUENCE [LARGE SCALE GENOMIC DNA]</scope>
    <source>
        <strain evidence="3 4">SP-41</strain>
    </source>
</reference>
<organism evidence="3 4">
    <name type="scientific">Hydrogenovibrio crunogenus</name>
    <dbReference type="NCBI Taxonomy" id="39765"/>
    <lineage>
        <taxon>Bacteria</taxon>
        <taxon>Pseudomonadati</taxon>
        <taxon>Pseudomonadota</taxon>
        <taxon>Gammaproteobacteria</taxon>
        <taxon>Thiotrichales</taxon>
        <taxon>Piscirickettsiaceae</taxon>
        <taxon>Hydrogenovibrio</taxon>
    </lineage>
</organism>
<evidence type="ECO:0000256" key="1">
    <source>
        <dbReference type="SAM" id="Coils"/>
    </source>
</evidence>
<dbReference type="GO" id="GO:0006508">
    <property type="term" value="P:proteolysis"/>
    <property type="evidence" value="ECO:0007669"/>
    <property type="project" value="UniProtKB-KW"/>
</dbReference>
<dbReference type="RefSeq" id="WP_223260953.1">
    <property type="nucleotide sequence ID" value="NZ_CP032096.1"/>
</dbReference>
<gene>
    <name evidence="3" type="ORF">GHNINEIG_01170</name>
</gene>
<keyword evidence="3" id="KW-0378">Hydrolase</keyword>
<dbReference type="PANTHER" id="PTHR38037:SF2">
    <property type="entry name" value="ATP-DEPENDENT ZINC PROTEASE DOMAIN-CONTAINING PROTEIN-RELATED"/>
    <property type="match status" value="1"/>
</dbReference>
<accession>A0A4P7NZT9</accession>
<keyword evidence="4" id="KW-1185">Reference proteome</keyword>
<dbReference type="Pfam" id="PF05618">
    <property type="entry name" value="Zn_protease"/>
    <property type="match status" value="1"/>
</dbReference>
<feature type="coiled-coil region" evidence="1">
    <location>
        <begin position="65"/>
        <end position="92"/>
    </location>
</feature>
<dbReference type="InterPro" id="IPR008503">
    <property type="entry name" value="Asp_endopeptidase"/>
</dbReference>
<dbReference type="PROSITE" id="PS51257">
    <property type="entry name" value="PROKAR_LIPOPROTEIN"/>
    <property type="match status" value="1"/>
</dbReference>
<dbReference type="SUPFAM" id="SSF50630">
    <property type="entry name" value="Acid proteases"/>
    <property type="match status" value="1"/>
</dbReference>
<dbReference type="PANTHER" id="PTHR38037">
    <property type="entry name" value="ZN_PROTEASE DOMAIN-CONTAINING PROTEIN"/>
    <property type="match status" value="1"/>
</dbReference>
<keyword evidence="1" id="KW-0175">Coiled coil</keyword>
<dbReference type="EMBL" id="CP032096">
    <property type="protein sequence ID" value="QBZ83129.1"/>
    <property type="molecule type" value="Genomic_DNA"/>
</dbReference>
<evidence type="ECO:0000313" key="4">
    <source>
        <dbReference type="Proteomes" id="UP000296201"/>
    </source>
</evidence>
<evidence type="ECO:0000259" key="2">
    <source>
        <dbReference type="Pfam" id="PF05618"/>
    </source>
</evidence>
<name>A0A4P7NZT9_9GAMM</name>
<feature type="domain" description="Retropepsin-like aspartic endopeptidase" evidence="2">
    <location>
        <begin position="122"/>
        <end position="256"/>
    </location>
</feature>
<proteinExistence type="predicted"/>
<dbReference type="Proteomes" id="UP000296201">
    <property type="component" value="Chromosome"/>
</dbReference>
<keyword evidence="3" id="KW-0645">Protease</keyword>
<dbReference type="Gene3D" id="2.40.70.10">
    <property type="entry name" value="Acid Proteases"/>
    <property type="match status" value="1"/>
</dbReference>
<dbReference type="InterPro" id="IPR021109">
    <property type="entry name" value="Peptidase_aspartic_dom_sf"/>
</dbReference>
<evidence type="ECO:0000313" key="3">
    <source>
        <dbReference type="EMBL" id="QBZ83129.1"/>
    </source>
</evidence>
<dbReference type="GO" id="GO:0008233">
    <property type="term" value="F:peptidase activity"/>
    <property type="evidence" value="ECO:0007669"/>
    <property type="project" value="UniProtKB-KW"/>
</dbReference>
<dbReference type="AlphaFoldDB" id="A0A4P7NZT9"/>